<reference evidence="2 3" key="1">
    <citation type="submission" date="2016-08" db="EMBL/GenBank/DDBJ databases">
        <authorList>
            <person name="Seilhamer J.J."/>
        </authorList>
    </citation>
    <scope>NUCLEOTIDE SEQUENCE [LARGE SCALE GENOMIC DNA]</scope>
    <source>
        <strain evidence="2 3">KCTC 42603</strain>
    </source>
</reference>
<proteinExistence type="predicted"/>
<evidence type="ECO:0008006" key="4">
    <source>
        <dbReference type="Google" id="ProtNLM"/>
    </source>
</evidence>
<keyword evidence="1" id="KW-0175">Coiled coil</keyword>
<dbReference type="AlphaFoldDB" id="A0A1E7ZEH0"/>
<dbReference type="Proteomes" id="UP000175691">
    <property type="component" value="Unassembled WGS sequence"/>
</dbReference>
<evidence type="ECO:0000313" key="2">
    <source>
        <dbReference type="EMBL" id="OFC71854.1"/>
    </source>
</evidence>
<dbReference type="RefSeq" id="WP_070124211.1">
    <property type="nucleotide sequence ID" value="NZ_MDHN01000010.1"/>
</dbReference>
<accession>A0A1E7ZEH0</accession>
<feature type="coiled-coil region" evidence="1">
    <location>
        <begin position="282"/>
        <end position="332"/>
    </location>
</feature>
<keyword evidence="3" id="KW-1185">Reference proteome</keyword>
<feature type="coiled-coil region" evidence="1">
    <location>
        <begin position="575"/>
        <end position="619"/>
    </location>
</feature>
<name>A0A1E7ZEH0_9ALTE</name>
<evidence type="ECO:0000256" key="1">
    <source>
        <dbReference type="SAM" id="Coils"/>
    </source>
</evidence>
<dbReference type="EMBL" id="MDHN01000010">
    <property type="protein sequence ID" value="OFC71854.1"/>
    <property type="molecule type" value="Genomic_DNA"/>
</dbReference>
<dbReference type="STRING" id="1656094.BFC18_06795"/>
<comment type="caution">
    <text evidence="2">The sequence shown here is derived from an EMBL/GenBank/DDBJ whole genome shotgun (WGS) entry which is preliminary data.</text>
</comment>
<dbReference type="OrthoDB" id="5523335at2"/>
<evidence type="ECO:0000313" key="3">
    <source>
        <dbReference type="Proteomes" id="UP000175691"/>
    </source>
</evidence>
<sequence>MIFSRLFPPAHSSPNPEKRIQAIAKLSPEKATERATLHELAFNDDDCDVSLAALEKLDSFPLWLKMSQTANDAKLRRRAVSRVEDVVGNPTSTEISAEEKAEYLIKQAPVELVKKVLESQQNAPLGDDLVLSLLAKIGRSDFTLQFYSRHASAGVQQQIITDAADIPFLNRLLKKTNDAALSQRINDKLSLLTEAAEKPKQLEQAYTLTLSKLQALTDRHDFNDVDARLSACRQELAAQDEHLDVLNEDVRSTLIEKRERLEDKVSRHHHKLEAVWKAESAAREAEASRQAFLQQVDDAKAKVKWLYTERLCEATLQDVESVNGQVRDLENTLTHFASNPDTREHRQLQQTISDLITQLDMFSAQQQIATRLLDVLKRAEALSTETSGPLPADEWQGLKKQWAESDNLVYPVSDSWRKRWGAVSRSQKQHETAARAQAEQGLKQCRRLLSLITNLVDSGRYRAAMSRFSELETAYQSLDERGQEQLSRRFSQVSEQISRLEGWQSYLAAPRKPAMLEQAQQLAASPTDDIPARAENIRQLRQQWQSLSVGQPKDEQDQAFDNALEAAFAPCREFYAEQERQRAEAAEVREALIQSLSALSSQEDDIAALSRQLEKLKQRWRDAGTVEKDKYNRLKKRWDTALAPINERVTAWFADNRSKKQAVIDEAKALAESDDLQQSAARAQELQQHWKTIGHAGKRYETRLWQAFKEVNDKLFNEVKSVRQAQQKQQSDEVERLLEQIKTISRSVHQQPEAVDAALVPLIDTMKTLDSRKQAVIQQRIEKLRRSVDSQLQENALDDRRGAIIALVEVLAIWSDGSVKPQDADSWDALPKTWRLAISGNTTKPANSRSWYAHVLEIQLDIPATAALMQERRDVQLSLMAARLERGDEDSFSDSVANWLACGVPQADELQRMAIILSTVQENAVVLKGVR</sequence>
<organism evidence="2 3">
    <name type="scientific">Alteromonas confluentis</name>
    <dbReference type="NCBI Taxonomy" id="1656094"/>
    <lineage>
        <taxon>Bacteria</taxon>
        <taxon>Pseudomonadati</taxon>
        <taxon>Pseudomonadota</taxon>
        <taxon>Gammaproteobacteria</taxon>
        <taxon>Alteromonadales</taxon>
        <taxon>Alteromonadaceae</taxon>
        <taxon>Alteromonas/Salinimonas group</taxon>
        <taxon>Alteromonas</taxon>
    </lineage>
</organism>
<dbReference type="InterPro" id="IPR007139">
    <property type="entry name" value="DUF349"/>
</dbReference>
<dbReference type="Pfam" id="PF03993">
    <property type="entry name" value="DUF349"/>
    <property type="match status" value="2"/>
</dbReference>
<protein>
    <recommendedName>
        <fullName evidence="4">DUF349 domain-containing protein</fullName>
    </recommendedName>
</protein>
<gene>
    <name evidence="2" type="ORF">BFC18_06795</name>
</gene>